<keyword evidence="11" id="KW-1185">Reference proteome</keyword>
<evidence type="ECO:0000256" key="3">
    <source>
        <dbReference type="ARBA" id="ARBA00022448"/>
    </source>
</evidence>
<feature type="transmembrane region" description="Helical" evidence="8">
    <location>
        <begin position="335"/>
        <end position="355"/>
    </location>
</feature>
<feature type="transmembrane region" description="Helical" evidence="8">
    <location>
        <begin position="245"/>
        <end position="269"/>
    </location>
</feature>
<name>A0A7M1AWL4_9BACT</name>
<keyword evidence="7 8" id="KW-0472">Membrane</keyword>
<evidence type="ECO:0000259" key="9">
    <source>
        <dbReference type="PROSITE" id="PS51012"/>
    </source>
</evidence>
<protein>
    <submittedName>
        <fullName evidence="10">ABC transporter permease</fullName>
    </submittedName>
</protein>
<dbReference type="AlphaFoldDB" id="A0A7M1AWL4"/>
<evidence type="ECO:0000256" key="8">
    <source>
        <dbReference type="SAM" id="Phobius"/>
    </source>
</evidence>
<dbReference type="PANTHER" id="PTHR30294">
    <property type="entry name" value="MEMBRANE COMPONENT OF ABC TRANSPORTER YHHJ-RELATED"/>
    <property type="match status" value="1"/>
</dbReference>
<feature type="transmembrane region" description="Helical" evidence="8">
    <location>
        <begin position="217"/>
        <end position="239"/>
    </location>
</feature>
<feature type="transmembrane region" description="Helical" evidence="8">
    <location>
        <begin position="167"/>
        <end position="191"/>
    </location>
</feature>
<dbReference type="Proteomes" id="UP000593910">
    <property type="component" value="Chromosome"/>
</dbReference>
<proteinExistence type="inferred from homology"/>
<keyword evidence="3" id="KW-0813">Transport</keyword>
<evidence type="ECO:0000256" key="5">
    <source>
        <dbReference type="ARBA" id="ARBA00022692"/>
    </source>
</evidence>
<evidence type="ECO:0000256" key="2">
    <source>
        <dbReference type="ARBA" id="ARBA00007783"/>
    </source>
</evidence>
<dbReference type="PANTHER" id="PTHR30294:SF29">
    <property type="entry name" value="MULTIDRUG ABC TRANSPORTER PERMEASE YBHS-RELATED"/>
    <property type="match status" value="1"/>
</dbReference>
<feature type="domain" description="ABC transmembrane type-2" evidence="9">
    <location>
        <begin position="135"/>
        <end position="361"/>
    </location>
</feature>
<evidence type="ECO:0000256" key="6">
    <source>
        <dbReference type="ARBA" id="ARBA00022989"/>
    </source>
</evidence>
<dbReference type="EMBL" id="CP041165">
    <property type="protein sequence ID" value="QOP41824.1"/>
    <property type="molecule type" value="Genomic_DNA"/>
</dbReference>
<dbReference type="RefSeq" id="WP_193113145.1">
    <property type="nucleotide sequence ID" value="NZ_CP041165.1"/>
</dbReference>
<feature type="transmembrane region" description="Helical" evidence="8">
    <location>
        <begin position="21"/>
        <end position="42"/>
    </location>
</feature>
<reference evidence="10 11" key="1">
    <citation type="submission" date="2019-06" db="EMBL/GenBank/DDBJ databases">
        <title>Sulfurimonas gotlandica sp. nov., a chemoautotrophic and psychrotolerant epsilonproteobacterium isolated from a pelagic redoxcline, and an emended description of the genus Sulfurimonas.</title>
        <authorList>
            <person name="Wang S."/>
            <person name="Jiang L."/>
            <person name="Shao Z."/>
        </authorList>
    </citation>
    <scope>NUCLEOTIDE SEQUENCE [LARGE SCALE GENOMIC DNA]</scope>
    <source>
        <strain evidence="10 11">B2</strain>
    </source>
</reference>
<gene>
    <name evidence="10" type="ORF">FJR03_08795</name>
</gene>
<dbReference type="InterPro" id="IPR047817">
    <property type="entry name" value="ABC2_TM_bact-type"/>
</dbReference>
<keyword evidence="5 8" id="KW-0812">Transmembrane</keyword>
<evidence type="ECO:0000313" key="11">
    <source>
        <dbReference type="Proteomes" id="UP000593910"/>
    </source>
</evidence>
<keyword evidence="4" id="KW-1003">Cell membrane</keyword>
<comment type="similarity">
    <text evidence="2">Belongs to the ABC-2 integral membrane protein family.</text>
</comment>
<evidence type="ECO:0000256" key="1">
    <source>
        <dbReference type="ARBA" id="ARBA00004651"/>
    </source>
</evidence>
<evidence type="ECO:0000256" key="4">
    <source>
        <dbReference type="ARBA" id="ARBA00022475"/>
    </source>
</evidence>
<organism evidence="10 11">
    <name type="scientific">Sulfurimonas marina</name>
    <dbReference type="NCBI Taxonomy" id="2590551"/>
    <lineage>
        <taxon>Bacteria</taxon>
        <taxon>Pseudomonadati</taxon>
        <taxon>Campylobacterota</taxon>
        <taxon>Epsilonproteobacteria</taxon>
        <taxon>Campylobacterales</taxon>
        <taxon>Sulfurimonadaceae</taxon>
        <taxon>Sulfurimonas</taxon>
    </lineage>
</organism>
<evidence type="ECO:0000256" key="7">
    <source>
        <dbReference type="ARBA" id="ARBA00023136"/>
    </source>
</evidence>
<dbReference type="KEGG" id="smax:FJR03_08795"/>
<dbReference type="Gene3D" id="3.40.1710.10">
    <property type="entry name" value="abc type-2 transporter like domain"/>
    <property type="match status" value="1"/>
</dbReference>
<dbReference type="InterPro" id="IPR051449">
    <property type="entry name" value="ABC-2_transporter_component"/>
</dbReference>
<dbReference type="Pfam" id="PF12698">
    <property type="entry name" value="ABC2_membrane_3"/>
    <property type="match status" value="1"/>
</dbReference>
<dbReference type="GO" id="GO:0140359">
    <property type="term" value="F:ABC-type transporter activity"/>
    <property type="evidence" value="ECO:0007669"/>
    <property type="project" value="InterPro"/>
</dbReference>
<keyword evidence="6 8" id="KW-1133">Transmembrane helix</keyword>
<dbReference type="InterPro" id="IPR013525">
    <property type="entry name" value="ABC2_TM"/>
</dbReference>
<evidence type="ECO:0000313" key="10">
    <source>
        <dbReference type="EMBL" id="QOP41824.1"/>
    </source>
</evidence>
<sequence length="363" mass="40872">MKLRRLSALLVKESFQIIRDPSAILIAFILPLILLFLMGYAVSLDAKKLPFGIINKSATLSSHTLLQKFAASPFFKTTFAYNEEKLLKEIETNHLKGLLIIDEDFGLNNEYKFQLLVDASDPNTAGLLQKYTSGIIQNWSVEEGIVAKLPIEIKPRYWFNPETSSRYFLLPGSIAVIMTLIGTLLTALVIAREWERGTMEALMATPVSMAEIIVGKLLPYFILGLGSMLLCFVVAYYWYEVPFEGNIFLLFVLGAFYLFPSLNIGLLISTLAKNQFVAAQVSLIIGFLPAFLLSGFLFEIANMPYWLQLVTYIFPARYFVESLQTIFLVGNIPSLFLKDIFAMTLVGVFVFIIVMKKSKKGLE</sequence>
<dbReference type="GO" id="GO:0005886">
    <property type="term" value="C:plasma membrane"/>
    <property type="evidence" value="ECO:0007669"/>
    <property type="project" value="UniProtKB-SubCell"/>
</dbReference>
<comment type="subcellular location">
    <subcellularLocation>
        <location evidence="1">Cell membrane</location>
        <topology evidence="1">Multi-pass membrane protein</topology>
    </subcellularLocation>
</comment>
<accession>A0A7M1AWL4</accession>
<dbReference type="PROSITE" id="PS51012">
    <property type="entry name" value="ABC_TM2"/>
    <property type="match status" value="1"/>
</dbReference>
<feature type="transmembrane region" description="Helical" evidence="8">
    <location>
        <begin position="276"/>
        <end position="298"/>
    </location>
</feature>